<evidence type="ECO:0000256" key="4">
    <source>
        <dbReference type="SAM" id="MobiDB-lite"/>
    </source>
</evidence>
<evidence type="ECO:0000256" key="3">
    <source>
        <dbReference type="PROSITE-ProRule" id="PRU00703"/>
    </source>
</evidence>
<feature type="compositionally biased region" description="Basic and acidic residues" evidence="4">
    <location>
        <begin position="461"/>
        <end position="472"/>
    </location>
</feature>
<dbReference type="EMBL" id="CP126210">
    <property type="protein sequence ID" value="WIA12006.1"/>
    <property type="molecule type" value="Genomic_DNA"/>
</dbReference>
<dbReference type="Pfam" id="PF00571">
    <property type="entry name" value="CBS"/>
    <property type="match status" value="1"/>
</dbReference>
<dbReference type="InterPro" id="IPR046342">
    <property type="entry name" value="CBS_dom_sf"/>
</dbReference>
<dbReference type="SUPFAM" id="SSF54631">
    <property type="entry name" value="CBS-domain pair"/>
    <property type="match status" value="2"/>
</dbReference>
<feature type="compositionally biased region" description="Low complexity" evidence="4">
    <location>
        <begin position="323"/>
        <end position="338"/>
    </location>
</feature>
<feature type="region of interest" description="Disordered" evidence="4">
    <location>
        <begin position="451"/>
        <end position="483"/>
    </location>
</feature>
<keyword evidence="7" id="KW-1185">Reference proteome</keyword>
<keyword evidence="2 3" id="KW-0129">CBS domain</keyword>
<proteinExistence type="predicted"/>
<gene>
    <name evidence="6" type="ORF">OEZ85_012087</name>
</gene>
<reference evidence="6 7" key="1">
    <citation type="submission" date="2023-05" db="EMBL/GenBank/DDBJ databases">
        <title>A 100% complete, gapless, phased diploid assembly of the Scenedesmus obliquus UTEX 3031 genome.</title>
        <authorList>
            <person name="Biondi T.C."/>
            <person name="Hanschen E.R."/>
            <person name="Kwon T."/>
            <person name="Eng W."/>
            <person name="Kruse C.P.S."/>
            <person name="Koehler S.I."/>
            <person name="Kunde Y."/>
            <person name="Gleasner C.D."/>
            <person name="You Mak K.T."/>
            <person name="Polle J."/>
            <person name="Hovde B.T."/>
            <person name="Starkenburg S.R."/>
        </authorList>
    </citation>
    <scope>NUCLEOTIDE SEQUENCE [LARGE SCALE GENOMIC DNA]</scope>
    <source>
        <strain evidence="6 7">DOE0152z</strain>
    </source>
</reference>
<dbReference type="SMART" id="SM00116">
    <property type="entry name" value="CBS"/>
    <property type="match status" value="4"/>
</dbReference>
<evidence type="ECO:0000313" key="6">
    <source>
        <dbReference type="EMBL" id="WIA12006.1"/>
    </source>
</evidence>
<name>A0ABY8TUP4_TETOB</name>
<evidence type="ECO:0000259" key="5">
    <source>
        <dbReference type="PROSITE" id="PS51371"/>
    </source>
</evidence>
<dbReference type="Gene3D" id="3.10.580.10">
    <property type="entry name" value="CBS-domain"/>
    <property type="match status" value="2"/>
</dbReference>
<sequence>MDNLQQLLSEAKLSSLVESQEIVLLEHNQTVADALKTLARHNILSAPLVVSPGLEDVESLSPGESAPQLLGWLDVKDIIKAFLAFLHEHKGPVLPANMLALMTELEKHGPAFAAKMLITVLGSEDRGLVYQTDTDASVLTAIRDMFLGQRDGGRLVHRLAIFDAHGDITHIVSHVDVLRFLLKHQQHLGPAAGQSLQQLGLLGAERTGALVLLEPATPTLLAYEKLAAAGVTGAPVLSSDGQIIANLSASDISQIIANLSASDIRGIQTDHFGVLALPVAEFLAVKHGTSYLGYSQHSSKGAAHPFFASRLHKHEQQPMRTTGADAADAADAEQAASDGAAAAAPAAAAGGAESLARTGSGAAPGSGRKQPPHSPKGKDLGASEDVPLITCSSSATLLEVLQVMCDNVVHRVYVVEKGAKPHEVVGVVTPTDILALVAGLGSWDKAEGVMASKRAGGGSSRQEEGKKPKVDEAEAAADEAAAS</sequence>
<organism evidence="6 7">
    <name type="scientific">Tetradesmus obliquus</name>
    <name type="common">Green alga</name>
    <name type="synonym">Acutodesmus obliquus</name>
    <dbReference type="NCBI Taxonomy" id="3088"/>
    <lineage>
        <taxon>Eukaryota</taxon>
        <taxon>Viridiplantae</taxon>
        <taxon>Chlorophyta</taxon>
        <taxon>core chlorophytes</taxon>
        <taxon>Chlorophyceae</taxon>
        <taxon>CS clade</taxon>
        <taxon>Sphaeropleales</taxon>
        <taxon>Scenedesmaceae</taxon>
        <taxon>Tetradesmus</taxon>
    </lineage>
</organism>
<dbReference type="InterPro" id="IPR000644">
    <property type="entry name" value="CBS_dom"/>
</dbReference>
<keyword evidence="1" id="KW-0677">Repeat</keyword>
<dbReference type="InterPro" id="IPR050511">
    <property type="entry name" value="AMPK_gamma/SDS23_families"/>
</dbReference>
<dbReference type="PROSITE" id="PS51371">
    <property type="entry name" value="CBS"/>
    <property type="match status" value="1"/>
</dbReference>
<feature type="domain" description="CBS" evidence="5">
    <location>
        <begin position="382"/>
        <end position="445"/>
    </location>
</feature>
<feature type="region of interest" description="Disordered" evidence="4">
    <location>
        <begin position="314"/>
        <end position="338"/>
    </location>
</feature>
<accession>A0ABY8TUP4</accession>
<evidence type="ECO:0000313" key="7">
    <source>
        <dbReference type="Proteomes" id="UP001244341"/>
    </source>
</evidence>
<dbReference type="PANTHER" id="PTHR13780">
    <property type="entry name" value="AMP-ACTIVATED PROTEIN KINASE, GAMMA REGULATORY SUBUNIT"/>
    <property type="match status" value="1"/>
</dbReference>
<dbReference type="PANTHER" id="PTHR13780:SF128">
    <property type="entry name" value="CBS DOMAIN-CONTAINING PROTEIN"/>
    <property type="match status" value="1"/>
</dbReference>
<evidence type="ECO:0000256" key="2">
    <source>
        <dbReference type="ARBA" id="ARBA00023122"/>
    </source>
</evidence>
<evidence type="ECO:0000256" key="1">
    <source>
        <dbReference type="ARBA" id="ARBA00022737"/>
    </source>
</evidence>
<feature type="region of interest" description="Disordered" evidence="4">
    <location>
        <begin position="353"/>
        <end position="383"/>
    </location>
</feature>
<protein>
    <recommendedName>
        <fullName evidence="5">CBS domain-containing protein</fullName>
    </recommendedName>
</protein>
<dbReference type="Proteomes" id="UP001244341">
    <property type="component" value="Chromosome 3b"/>
</dbReference>